<dbReference type="PROSITE" id="PS51726">
    <property type="entry name" value="MYST_HAT"/>
    <property type="match status" value="1"/>
</dbReference>
<dbReference type="InterPro" id="IPR016181">
    <property type="entry name" value="Acyl_CoA_acyltransferase"/>
</dbReference>
<keyword evidence="8" id="KW-0862">Zinc</keyword>
<organism evidence="16 17">
    <name type="scientific">Eptatretus burgeri</name>
    <name type="common">Inshore hagfish</name>
    <dbReference type="NCBI Taxonomy" id="7764"/>
    <lineage>
        <taxon>Eukaryota</taxon>
        <taxon>Metazoa</taxon>
        <taxon>Chordata</taxon>
        <taxon>Craniata</taxon>
        <taxon>Vertebrata</taxon>
        <taxon>Cyclostomata</taxon>
        <taxon>Myxini</taxon>
        <taxon>Myxiniformes</taxon>
        <taxon>Myxinidae</taxon>
        <taxon>Eptatretinae</taxon>
        <taxon>Eptatretus</taxon>
    </lineage>
</organism>
<evidence type="ECO:0000256" key="5">
    <source>
        <dbReference type="ARBA" id="ARBA00022679"/>
    </source>
</evidence>
<evidence type="ECO:0000256" key="4">
    <source>
        <dbReference type="ARBA" id="ARBA00022553"/>
    </source>
</evidence>
<dbReference type="InterPro" id="IPR036388">
    <property type="entry name" value="WH-like_DNA-bd_sf"/>
</dbReference>
<dbReference type="Pfam" id="PF17772">
    <property type="entry name" value="zf-MYST"/>
    <property type="match status" value="1"/>
</dbReference>
<dbReference type="CDD" id="cd04301">
    <property type="entry name" value="NAT_SF"/>
    <property type="match status" value="1"/>
</dbReference>
<dbReference type="Gene3D" id="1.10.10.10">
    <property type="entry name" value="Winged helix-like DNA-binding domain superfamily/Winged helix DNA-binding domain"/>
    <property type="match status" value="1"/>
</dbReference>
<dbReference type="InterPro" id="IPR050603">
    <property type="entry name" value="MYST_HAT"/>
</dbReference>
<dbReference type="AlphaFoldDB" id="A0A8C4NCA3"/>
<evidence type="ECO:0000259" key="14">
    <source>
        <dbReference type="PROSITE" id="PS51726"/>
    </source>
</evidence>
<dbReference type="InterPro" id="IPR040706">
    <property type="entry name" value="Zf-MYST"/>
</dbReference>
<evidence type="ECO:0000259" key="15">
    <source>
        <dbReference type="PROSITE" id="PS52014"/>
    </source>
</evidence>
<dbReference type="Pfam" id="PF01853">
    <property type="entry name" value="MOZ_SAS"/>
    <property type="match status" value="1"/>
</dbReference>
<dbReference type="Ensembl" id="ENSEBUT00000006037.1">
    <property type="protein sequence ID" value="ENSEBUP00000005596.1"/>
    <property type="gene ID" value="ENSEBUG00000003766.1"/>
</dbReference>
<accession>A0A8C4NCA3</accession>
<evidence type="ECO:0000256" key="2">
    <source>
        <dbReference type="ARBA" id="ARBA00010107"/>
    </source>
</evidence>
<name>A0A8C4NCA3_EPTBU</name>
<dbReference type="GO" id="GO:0003677">
    <property type="term" value="F:DNA binding"/>
    <property type="evidence" value="ECO:0007669"/>
    <property type="project" value="InterPro"/>
</dbReference>
<keyword evidence="4" id="KW-0597">Phosphoprotein</keyword>
<keyword evidence="10" id="KW-0007">Acetylation</keyword>
<proteinExistence type="inferred from homology"/>
<feature type="domain" description="MYST-type HAT" evidence="14">
    <location>
        <begin position="216"/>
        <end position="487"/>
    </location>
</feature>
<evidence type="ECO:0000256" key="10">
    <source>
        <dbReference type="ARBA" id="ARBA00022990"/>
    </source>
</evidence>
<dbReference type="GO" id="GO:0008270">
    <property type="term" value="F:zinc ion binding"/>
    <property type="evidence" value="ECO:0007669"/>
    <property type="project" value="UniProtKB-KW"/>
</dbReference>
<dbReference type="Gene3D" id="3.30.60.60">
    <property type="entry name" value="N-acetyl transferase-like"/>
    <property type="match status" value="1"/>
</dbReference>
<dbReference type="GO" id="GO:0070776">
    <property type="term" value="C:MOZ/MORF histone acetyltransferase complex"/>
    <property type="evidence" value="ECO:0007669"/>
    <property type="project" value="TreeGrafter"/>
</dbReference>
<feature type="active site" description="Proton donor/acceptor" evidence="13">
    <location>
        <position position="392"/>
    </location>
</feature>
<dbReference type="InterPro" id="IPR048589">
    <property type="entry name" value="SAMD1-like_WH"/>
</dbReference>
<dbReference type="GO" id="GO:0010484">
    <property type="term" value="F:histone H3 acetyltransferase activity"/>
    <property type="evidence" value="ECO:0007669"/>
    <property type="project" value="TreeGrafter"/>
</dbReference>
<evidence type="ECO:0000256" key="7">
    <source>
        <dbReference type="ARBA" id="ARBA00022771"/>
    </source>
</evidence>
<dbReference type="Proteomes" id="UP000694388">
    <property type="component" value="Unplaced"/>
</dbReference>
<evidence type="ECO:0000256" key="13">
    <source>
        <dbReference type="PIRSR" id="PIRSR602717-51"/>
    </source>
</evidence>
<dbReference type="GO" id="GO:0003682">
    <property type="term" value="F:chromatin binding"/>
    <property type="evidence" value="ECO:0007669"/>
    <property type="project" value="TreeGrafter"/>
</dbReference>
<keyword evidence="9" id="KW-0156">Chromatin regulator</keyword>
<evidence type="ECO:0000256" key="8">
    <source>
        <dbReference type="ARBA" id="ARBA00022833"/>
    </source>
</evidence>
<dbReference type="Gene3D" id="3.40.630.30">
    <property type="match status" value="1"/>
</dbReference>
<evidence type="ECO:0000256" key="9">
    <source>
        <dbReference type="ARBA" id="ARBA00022853"/>
    </source>
</evidence>
<evidence type="ECO:0000256" key="12">
    <source>
        <dbReference type="ARBA" id="ARBA00023315"/>
    </source>
</evidence>
<evidence type="ECO:0000313" key="17">
    <source>
        <dbReference type="Proteomes" id="UP000694388"/>
    </source>
</evidence>
<keyword evidence="6" id="KW-0479">Metal-binding</keyword>
<keyword evidence="17" id="KW-1185">Reference proteome</keyword>
<reference evidence="16" key="2">
    <citation type="submission" date="2025-09" db="UniProtKB">
        <authorList>
            <consortium name="Ensembl"/>
        </authorList>
    </citation>
    <scope>IDENTIFICATION</scope>
</reference>
<dbReference type="Pfam" id="PF21524">
    <property type="entry name" value="SAMD1_WH"/>
    <property type="match status" value="1"/>
</dbReference>
<evidence type="ECO:0000256" key="1">
    <source>
        <dbReference type="ARBA" id="ARBA00004123"/>
    </source>
</evidence>
<keyword evidence="11" id="KW-0539">Nucleus</keyword>
<feature type="domain" description="SAMD1-like winged helix (WH)" evidence="15">
    <location>
        <begin position="1"/>
        <end position="77"/>
    </location>
</feature>
<evidence type="ECO:0000313" key="16">
    <source>
        <dbReference type="Ensembl" id="ENSEBUP00000005596.1"/>
    </source>
</evidence>
<dbReference type="PANTHER" id="PTHR10615:SF217">
    <property type="entry name" value="HISTONE ACETYLTRANSFERASE"/>
    <property type="match status" value="1"/>
</dbReference>
<dbReference type="SUPFAM" id="SSF55729">
    <property type="entry name" value="Acyl-CoA N-acyltransferases (Nat)"/>
    <property type="match status" value="1"/>
</dbReference>
<dbReference type="EC" id="2.3.1.48" evidence="3"/>
<evidence type="ECO:0000256" key="6">
    <source>
        <dbReference type="ARBA" id="ARBA00022723"/>
    </source>
</evidence>
<comment type="similarity">
    <text evidence="2">Belongs to the MYST (SAS/MOZ) family.</text>
</comment>
<evidence type="ECO:0000256" key="3">
    <source>
        <dbReference type="ARBA" id="ARBA00013184"/>
    </source>
</evidence>
<comment type="subcellular location">
    <subcellularLocation>
        <location evidence="1">Nucleus</location>
    </subcellularLocation>
</comment>
<evidence type="ECO:0000256" key="11">
    <source>
        <dbReference type="ARBA" id="ARBA00023242"/>
    </source>
</evidence>
<dbReference type="GO" id="GO:0005634">
    <property type="term" value="C:nucleus"/>
    <property type="evidence" value="ECO:0007669"/>
    <property type="project" value="UniProtKB-SubCell"/>
</dbReference>
<protein>
    <recommendedName>
        <fullName evidence="3">histone acetyltransferase</fullName>
        <ecNumber evidence="3">2.3.1.48</ecNumber>
    </recommendedName>
</protein>
<dbReference type="GO" id="GO:0006357">
    <property type="term" value="P:regulation of transcription by RNA polymerase II"/>
    <property type="evidence" value="ECO:0007669"/>
    <property type="project" value="TreeGrafter"/>
</dbReference>
<keyword evidence="12" id="KW-0012">Acyltransferase</keyword>
<dbReference type="PANTHER" id="PTHR10615">
    <property type="entry name" value="HISTONE ACETYLTRANSFERASE"/>
    <property type="match status" value="1"/>
</dbReference>
<dbReference type="PROSITE" id="PS52014">
    <property type="entry name" value="SAMD1_WH"/>
    <property type="match status" value="1"/>
</dbReference>
<keyword evidence="7" id="KW-0863">Zinc-finger</keyword>
<dbReference type="FunFam" id="3.40.630.30:FF:000001">
    <property type="entry name" value="Histone acetyltransferase"/>
    <property type="match status" value="1"/>
</dbReference>
<sequence>MVKLANPVYTGWILAAICKVRAQKQRPSEARVCQAVSLAHGLDTDTVREQLELSVQDRAVLRVLSKGQVSYRDPAQKSGHKLAARQRSAGDWESLLRRAVSALYVRHCGGIGLAEVEAWLRRGGQYVGGADSRRLLRLAGRRCVETGRLVRAGPRFLPPPKWPQAVEEDLVSNAQPALYMLYNSILHLMAYVSGVLNCSSSETLREEDECGCPGEPCARHPAIIVCGTYAVDTWYSSPYPAHLARLHTLYVCESCLCAFPSSASLARHSPRCQPPLPPGPELYRHGNLAVFQVDGKQSKPYCQNLCLLAKLFLDHKTLYYDVEPFLFYVLTRHDAAGSHLVGYFSKEKLCQQRYNVSCLMVLPQYQRLGYGQLLIDFSYLLSRKEGKAGTPEKPLSELGRLSYTAYWRRAILTQLVAITRPASNPGDKSPKVSSALTLSLAALSKATGACTADLASTLVQLGLLGHRSQKSRPQRLTLDAEALHWTPSLTGASEMEKVREGDIVFVFGRKPAETQAEMVRPCSKDGRIPKDLLFGRLPRTRLA</sequence>
<dbReference type="InterPro" id="IPR002717">
    <property type="entry name" value="HAT_MYST-type"/>
</dbReference>
<dbReference type="GeneTree" id="ENSGT00940000163054"/>
<reference evidence="16" key="1">
    <citation type="submission" date="2025-08" db="UniProtKB">
        <authorList>
            <consortium name="Ensembl"/>
        </authorList>
    </citation>
    <scope>IDENTIFICATION</scope>
</reference>
<dbReference type="GO" id="GO:0003712">
    <property type="term" value="F:transcription coregulator activity"/>
    <property type="evidence" value="ECO:0007669"/>
    <property type="project" value="TreeGrafter"/>
</dbReference>
<keyword evidence="5" id="KW-0808">Transferase</keyword>